<name>A0A0F9UY99_9ZZZZ</name>
<reference evidence="1" key="1">
    <citation type="journal article" date="2015" name="Nature">
        <title>Complex archaea that bridge the gap between prokaryotes and eukaryotes.</title>
        <authorList>
            <person name="Spang A."/>
            <person name="Saw J.H."/>
            <person name="Jorgensen S.L."/>
            <person name="Zaremba-Niedzwiedzka K."/>
            <person name="Martijn J."/>
            <person name="Lind A.E."/>
            <person name="van Eijk R."/>
            <person name="Schleper C."/>
            <person name="Guy L."/>
            <person name="Ettema T.J."/>
        </authorList>
    </citation>
    <scope>NUCLEOTIDE SEQUENCE</scope>
</reference>
<dbReference type="EMBL" id="LAZR01000755">
    <property type="protein sequence ID" value="KKN58588.1"/>
    <property type="molecule type" value="Genomic_DNA"/>
</dbReference>
<sequence length="57" mass="6393">MAERMNTARFADDTADEVDFASLVPRYAPLDMPRQVLEREQGPSVAAVLARLFLRNA</sequence>
<protein>
    <submittedName>
        <fullName evidence="1">Uncharacterized protein</fullName>
    </submittedName>
</protein>
<comment type="caution">
    <text evidence="1">The sequence shown here is derived from an EMBL/GenBank/DDBJ whole genome shotgun (WGS) entry which is preliminary data.</text>
</comment>
<accession>A0A0F9UY99</accession>
<evidence type="ECO:0000313" key="1">
    <source>
        <dbReference type="EMBL" id="KKN58588.1"/>
    </source>
</evidence>
<gene>
    <name evidence="1" type="ORF">LCGC14_0550530</name>
</gene>
<proteinExistence type="predicted"/>
<organism evidence="1">
    <name type="scientific">marine sediment metagenome</name>
    <dbReference type="NCBI Taxonomy" id="412755"/>
    <lineage>
        <taxon>unclassified sequences</taxon>
        <taxon>metagenomes</taxon>
        <taxon>ecological metagenomes</taxon>
    </lineage>
</organism>
<dbReference type="AlphaFoldDB" id="A0A0F9UY99"/>